<keyword evidence="1" id="KW-0812">Transmembrane</keyword>
<gene>
    <name evidence="2" type="ORF">BFS30_11235</name>
</gene>
<accession>A0A1D7QG73</accession>
<keyword evidence="1" id="KW-0472">Membrane</keyword>
<sequence>MIEKSGKRKKILIWTGAIILILVLGISLTSRYFANKFKPLIKEQIKELVLKSTDSLYHIEFSSIRINLLTANASLTEVKVIPDTQVFKKLIALKKAPNNIYYIELEKLGIRNFHLFRFLRHRKLNITQLRLDNPNVVMVNKQFDFNEDKPPRPNQSPYDYISAYLKEFSIHTIDFNNVRFKYINNNKAEPEVDSVKNLNITLKDYLIDPHSATDKSRLYLLKDVKINLNNYTYATPDSLYHLNLHQLDFSAASGKLNIKSFMLLPRYDEMRFGQLLGYSKDRYEIQMSDISLDGINLPLYILKQEFFAKEMNIANGSVAVFNDNSLPKTETERIGRYPHQLLQKIKARLNINKLNLNNINISYSVFDRDSRQKGTISFENTSGSFNNVTNMPKYKEKNPFMTASLTSYMMGKGKLDVNFKFDLNANDGAFSYTGLLGHLEGRSLNRITKPLGMVEVKSGEVKKLEFKIDANDRTAKGLMKFEYNDLSVNLLKKEEGEDRLVRQGWMSFLANAIILNPNNPDSNGILITAPIYELRKKNGSFFHFIWRTLLQGIKHSVGVTEAKQQKIKTQIARFEQMKLDREARQARREKRKLLRKKKLTGEIN</sequence>
<dbReference type="RefSeq" id="WP_069379380.1">
    <property type="nucleotide sequence ID" value="NZ_CP017141.1"/>
</dbReference>
<organism evidence="2 3">
    <name type="scientific">Pedobacter steynii</name>
    <dbReference type="NCBI Taxonomy" id="430522"/>
    <lineage>
        <taxon>Bacteria</taxon>
        <taxon>Pseudomonadati</taxon>
        <taxon>Bacteroidota</taxon>
        <taxon>Sphingobacteriia</taxon>
        <taxon>Sphingobacteriales</taxon>
        <taxon>Sphingobacteriaceae</taxon>
        <taxon>Pedobacter</taxon>
    </lineage>
</organism>
<dbReference type="AlphaFoldDB" id="A0A1D7QG73"/>
<protein>
    <recommendedName>
        <fullName evidence="4">DUF748 domain-containing protein</fullName>
    </recommendedName>
</protein>
<dbReference type="OrthoDB" id="814802at2"/>
<dbReference type="KEGG" id="psty:BFS30_11235"/>
<evidence type="ECO:0000256" key="1">
    <source>
        <dbReference type="SAM" id="Phobius"/>
    </source>
</evidence>
<keyword evidence="1" id="KW-1133">Transmembrane helix</keyword>
<evidence type="ECO:0000313" key="3">
    <source>
        <dbReference type="Proteomes" id="UP000094313"/>
    </source>
</evidence>
<keyword evidence="3" id="KW-1185">Reference proteome</keyword>
<dbReference type="EMBL" id="CP017141">
    <property type="protein sequence ID" value="AOM77692.1"/>
    <property type="molecule type" value="Genomic_DNA"/>
</dbReference>
<feature type="transmembrane region" description="Helical" evidence="1">
    <location>
        <begin position="12"/>
        <end position="34"/>
    </location>
</feature>
<reference evidence="2 3" key="1">
    <citation type="submission" date="2016-08" db="EMBL/GenBank/DDBJ databases">
        <authorList>
            <person name="Seilhamer J.J."/>
        </authorList>
    </citation>
    <scope>NUCLEOTIDE SEQUENCE [LARGE SCALE GENOMIC DNA]</scope>
    <source>
        <strain evidence="2 3">DX4</strain>
    </source>
</reference>
<name>A0A1D7QG73_9SPHI</name>
<dbReference type="Proteomes" id="UP000094313">
    <property type="component" value="Chromosome"/>
</dbReference>
<evidence type="ECO:0000313" key="2">
    <source>
        <dbReference type="EMBL" id="AOM77692.1"/>
    </source>
</evidence>
<evidence type="ECO:0008006" key="4">
    <source>
        <dbReference type="Google" id="ProtNLM"/>
    </source>
</evidence>
<proteinExistence type="predicted"/>